<dbReference type="EMBL" id="JAKIKT010000001">
    <property type="protein sequence ID" value="MCL2912703.1"/>
    <property type="molecule type" value="Genomic_DNA"/>
</dbReference>
<accession>A0ABT0N2P3</accession>
<dbReference type="Gene3D" id="3.90.226.10">
    <property type="entry name" value="2-enoyl-CoA Hydratase, Chain A, domain 1"/>
    <property type="match status" value="1"/>
</dbReference>
<gene>
    <name evidence="2" type="ORF">L2725_02720</name>
</gene>
<dbReference type="InterPro" id="IPR029045">
    <property type="entry name" value="ClpP/crotonase-like_dom_sf"/>
</dbReference>
<dbReference type="SUPFAM" id="SSF52096">
    <property type="entry name" value="ClpP/crotonase"/>
    <property type="match status" value="1"/>
</dbReference>
<dbReference type="RefSeq" id="WP_249247524.1">
    <property type="nucleotide sequence ID" value="NZ_JAKIKT010000001.1"/>
</dbReference>
<dbReference type="Proteomes" id="UP001202831">
    <property type="component" value="Unassembled WGS sequence"/>
</dbReference>
<dbReference type="InterPro" id="IPR005151">
    <property type="entry name" value="Tail-specific_protease"/>
</dbReference>
<evidence type="ECO:0000313" key="2">
    <source>
        <dbReference type="EMBL" id="MCL2912703.1"/>
    </source>
</evidence>
<comment type="caution">
    <text evidence="2">The sequence shown here is derived from an EMBL/GenBank/DDBJ whole genome shotgun (WGS) entry which is preliminary data.</text>
</comment>
<evidence type="ECO:0000259" key="1">
    <source>
        <dbReference type="Pfam" id="PF03572"/>
    </source>
</evidence>
<organism evidence="2 3">
    <name type="scientific">Shewanella corallii</name>
    <dbReference type="NCBI Taxonomy" id="560080"/>
    <lineage>
        <taxon>Bacteria</taxon>
        <taxon>Pseudomonadati</taxon>
        <taxon>Pseudomonadota</taxon>
        <taxon>Gammaproteobacteria</taxon>
        <taxon>Alteromonadales</taxon>
        <taxon>Shewanellaceae</taxon>
        <taxon>Shewanella</taxon>
    </lineage>
</organism>
<dbReference type="Pfam" id="PF03572">
    <property type="entry name" value="Peptidase_S41"/>
    <property type="match status" value="1"/>
</dbReference>
<proteinExistence type="predicted"/>
<protein>
    <submittedName>
        <fullName evidence="2">S41 family peptidase</fullName>
    </submittedName>
</protein>
<feature type="domain" description="Tail specific protease" evidence="1">
    <location>
        <begin position="341"/>
        <end position="422"/>
    </location>
</feature>
<reference evidence="2 3" key="1">
    <citation type="submission" date="2022-01" db="EMBL/GenBank/DDBJ databases">
        <title>Whole genome-based taxonomy of the Shewanellaceae.</title>
        <authorList>
            <person name="Martin-Rodriguez A.J."/>
        </authorList>
    </citation>
    <scope>NUCLEOTIDE SEQUENCE [LARGE SCALE GENOMIC DNA]</scope>
    <source>
        <strain evidence="2 3">DSM 21332</strain>
    </source>
</reference>
<keyword evidence="3" id="KW-1185">Reference proteome</keyword>
<evidence type="ECO:0000313" key="3">
    <source>
        <dbReference type="Proteomes" id="UP001202831"/>
    </source>
</evidence>
<sequence>MKLDYKGIFALFILFLLLCSVRLGWFLLPDSLPERLSQTQINQELYLVKRWLENESAFYHVLPKAQKAGIDRQLRLTGTRTAGQSLSIYRDSLSLLLATLGDPGVNIAADSPSRFSLQLYPENGRWLATRDGALLDPRYPFVTHIDGLPLTRFLKQASKHLPASLRQEPDVLIPLLAQLQSLRQQLGLDISRPPRLTLVDELADSSRTYWLLEQNDGLSFAKAPANRLSHLADNAALLVVADLDNLSHHMLAQAMKRDALILDISGASDGNPETLKPLLAKLAGGRQLPGLTARYRPFGAHKHHQLEQLGLIQTGNSHEQNGLSPIFSGQFNFEEATGTTNAFSSVVVIVNTDCSRACARLAYLARHLPNVTLAGTRFAGDFSPRTQLRLPYSGITLSASTSLFYDNHGNRISGLAINPDISLARYQTMDWHTLTALLSQGAQQQLTADINSQP</sequence>
<name>A0ABT0N2P3_9GAMM</name>